<dbReference type="GO" id="GO:0005576">
    <property type="term" value="C:extracellular region"/>
    <property type="evidence" value="ECO:0007669"/>
    <property type="project" value="UniProtKB-SubCell"/>
</dbReference>
<evidence type="ECO:0000256" key="2">
    <source>
        <dbReference type="ARBA" id="ARBA00022525"/>
    </source>
</evidence>
<dbReference type="InterPro" id="IPR050581">
    <property type="entry name" value="CRR_secretory_protein"/>
</dbReference>
<dbReference type="PANTHER" id="PTHR32411">
    <property type="entry name" value="CYSTEINE-RICH REPEAT SECRETORY PROTEIN 38-RELATED"/>
    <property type="match status" value="1"/>
</dbReference>
<dbReference type="EMBL" id="JAQQAF010000006">
    <property type="protein sequence ID" value="KAJ8478835.1"/>
    <property type="molecule type" value="Genomic_DNA"/>
</dbReference>
<evidence type="ECO:0000256" key="5">
    <source>
        <dbReference type="ARBA" id="ARBA00038515"/>
    </source>
</evidence>
<evidence type="ECO:0000313" key="8">
    <source>
        <dbReference type="Proteomes" id="UP001222027"/>
    </source>
</evidence>
<keyword evidence="8" id="KW-1185">Reference proteome</keyword>
<evidence type="ECO:0000259" key="6">
    <source>
        <dbReference type="PROSITE" id="PS51473"/>
    </source>
</evidence>
<reference evidence="7 8" key="1">
    <citation type="submission" date="2022-12" db="EMBL/GenBank/DDBJ databases">
        <title>Chromosome-scale assembly of the Ensete ventricosum genome.</title>
        <authorList>
            <person name="Dussert Y."/>
            <person name="Stocks J."/>
            <person name="Wendawek A."/>
            <person name="Woldeyes F."/>
            <person name="Nichols R.A."/>
            <person name="Borrell J.S."/>
        </authorList>
    </citation>
    <scope>NUCLEOTIDE SEQUENCE [LARGE SCALE GENOMIC DNA]</scope>
    <source>
        <strain evidence="8">cv. Maze</strain>
        <tissue evidence="7">Seeds</tissue>
    </source>
</reference>
<comment type="caution">
    <text evidence="7">The sequence shown here is derived from an EMBL/GenBank/DDBJ whole genome shotgun (WGS) entry which is preliminary data.</text>
</comment>
<dbReference type="PROSITE" id="PS51473">
    <property type="entry name" value="GNK2"/>
    <property type="match status" value="2"/>
</dbReference>
<dbReference type="InterPro" id="IPR038408">
    <property type="entry name" value="GNK2_sf"/>
</dbReference>
<evidence type="ECO:0000313" key="7">
    <source>
        <dbReference type="EMBL" id="KAJ8478835.1"/>
    </source>
</evidence>
<keyword evidence="3" id="KW-0732">Signal</keyword>
<protein>
    <recommendedName>
        <fullName evidence="6">Gnk2-homologous domain-containing protein</fullName>
    </recommendedName>
</protein>
<dbReference type="Proteomes" id="UP001222027">
    <property type="component" value="Unassembled WGS sequence"/>
</dbReference>
<feature type="domain" description="Gnk2-homologous" evidence="6">
    <location>
        <begin position="166"/>
        <end position="272"/>
    </location>
</feature>
<accession>A0AAV8PC27</accession>
<keyword evidence="4" id="KW-0677">Repeat</keyword>
<evidence type="ECO:0000256" key="3">
    <source>
        <dbReference type="ARBA" id="ARBA00022729"/>
    </source>
</evidence>
<keyword evidence="2" id="KW-0964">Secreted</keyword>
<comment type="subcellular location">
    <subcellularLocation>
        <location evidence="1">Secreted</location>
    </subcellularLocation>
</comment>
<name>A0AAV8PC27_ENSVE</name>
<dbReference type="CDD" id="cd23509">
    <property type="entry name" value="Gnk2-like"/>
    <property type="match status" value="2"/>
</dbReference>
<sequence>MFESIQWSTNAADDASTLYNMLGGRPMELADLSLIQMALFQRLLLLSLLLPLSAAAAAADSIAQYCSKSFKSKQTQANIDHVLADLVARASVGGFATTSSGIGASVIYGLAQCRGDVSAEDCSTCLADAAKKLPTTACPSQADGRIWYDYCFMRYDNENFVGQSDTSVATILINVENATDPENFDKKVGVVMRRARADAVAPGNNALGRAKLQFTPYITIYGLAQCTRDLQQLACAQCLSSAVEKFPDYCQYRKGCQVLYSSCIVRYEIYPFYFPLDSTKTTAAVGTYFKATLHP</sequence>
<comment type="similarity">
    <text evidence="5">Belongs to the cysteine-rich repeat secretory protein family.</text>
</comment>
<dbReference type="PANTHER" id="PTHR32411:SF55">
    <property type="entry name" value="CYSTEINE-RICH REPEAT SECRETORY PROTEIN 55"/>
    <property type="match status" value="1"/>
</dbReference>
<evidence type="ECO:0000256" key="1">
    <source>
        <dbReference type="ARBA" id="ARBA00004613"/>
    </source>
</evidence>
<dbReference type="InterPro" id="IPR002902">
    <property type="entry name" value="GNK2"/>
</dbReference>
<organism evidence="7 8">
    <name type="scientific">Ensete ventricosum</name>
    <name type="common">Abyssinian banana</name>
    <name type="synonym">Musa ensete</name>
    <dbReference type="NCBI Taxonomy" id="4639"/>
    <lineage>
        <taxon>Eukaryota</taxon>
        <taxon>Viridiplantae</taxon>
        <taxon>Streptophyta</taxon>
        <taxon>Embryophyta</taxon>
        <taxon>Tracheophyta</taxon>
        <taxon>Spermatophyta</taxon>
        <taxon>Magnoliopsida</taxon>
        <taxon>Liliopsida</taxon>
        <taxon>Zingiberales</taxon>
        <taxon>Musaceae</taxon>
        <taxon>Ensete</taxon>
    </lineage>
</organism>
<gene>
    <name evidence="7" type="ORF">OPV22_022562</name>
</gene>
<dbReference type="AlphaFoldDB" id="A0AAV8PC27"/>
<dbReference type="Pfam" id="PF01657">
    <property type="entry name" value="Stress-antifung"/>
    <property type="match status" value="2"/>
</dbReference>
<feature type="domain" description="Gnk2-homologous" evidence="6">
    <location>
        <begin position="57"/>
        <end position="160"/>
    </location>
</feature>
<dbReference type="Gene3D" id="3.30.430.20">
    <property type="entry name" value="Gnk2 domain, C-X8-C-X2-C motif"/>
    <property type="match status" value="2"/>
</dbReference>
<proteinExistence type="inferred from homology"/>
<evidence type="ECO:0000256" key="4">
    <source>
        <dbReference type="ARBA" id="ARBA00022737"/>
    </source>
</evidence>